<comment type="caution">
    <text evidence="2">The sequence shown here is derived from an EMBL/GenBank/DDBJ whole genome shotgun (WGS) entry which is preliminary data.</text>
</comment>
<feature type="signal peptide" evidence="1">
    <location>
        <begin position="1"/>
        <end position="28"/>
    </location>
</feature>
<feature type="chain" id="PRO_5016024985" evidence="1">
    <location>
        <begin position="29"/>
        <end position="92"/>
    </location>
</feature>
<reference evidence="2" key="1">
    <citation type="submission" date="2018-06" db="EMBL/GenBank/DDBJ databases">
        <title>Genomic Encyclopedia of Type Strains, Phase IV (KMG-V): Genome sequencing to study the core and pangenomes of soil and plant-associated prokaryotes.</title>
        <authorList>
            <person name="Whitman W."/>
        </authorList>
    </citation>
    <scope>NUCLEOTIDE SEQUENCE [LARGE SCALE GENOMIC DNA]</scope>
    <source>
        <strain evidence="2">MLR2-44</strain>
    </source>
</reference>
<evidence type="ECO:0000313" key="2">
    <source>
        <dbReference type="EMBL" id="PZX22081.1"/>
    </source>
</evidence>
<dbReference type="Proteomes" id="UP000249638">
    <property type="component" value="Unassembled WGS sequence"/>
</dbReference>
<accession>A0A2W7NQD1</accession>
<evidence type="ECO:0000256" key="1">
    <source>
        <dbReference type="SAM" id="SignalP"/>
    </source>
</evidence>
<keyword evidence="1" id="KW-0732">Signal</keyword>
<proteinExistence type="predicted"/>
<dbReference type="EMBL" id="QKZN01000016">
    <property type="protein sequence ID" value="PZX22081.1"/>
    <property type="molecule type" value="Genomic_DNA"/>
</dbReference>
<sequence length="92" mass="9617">MISELARVAVVASMVLATGAALPGYAHAADVVIAGMDRTGVSAAPARQFDVFADGARARTFDLYTDGARSGKYDPYADGARIGKHDSFTDHI</sequence>
<organism evidence="2 3">
    <name type="scientific">Cupriavidus phytorum</name>
    <dbReference type="NCBI Taxonomy" id="3024399"/>
    <lineage>
        <taxon>Bacteria</taxon>
        <taxon>Pseudomonadati</taxon>
        <taxon>Pseudomonadota</taxon>
        <taxon>Betaproteobacteria</taxon>
        <taxon>Burkholderiales</taxon>
        <taxon>Burkholderiaceae</taxon>
        <taxon>Cupriavidus</taxon>
    </lineage>
</organism>
<name>A0A2W7NQD1_9BURK</name>
<evidence type="ECO:0000313" key="3">
    <source>
        <dbReference type="Proteomes" id="UP000249638"/>
    </source>
</evidence>
<dbReference type="AlphaFoldDB" id="A0A2W7NQD1"/>
<protein>
    <submittedName>
        <fullName evidence="2">Uncharacterized protein</fullName>
    </submittedName>
</protein>
<gene>
    <name evidence="2" type="ORF">C7416_116105</name>
</gene>
<keyword evidence="3" id="KW-1185">Reference proteome</keyword>